<dbReference type="SMART" id="SM00530">
    <property type="entry name" value="HTH_XRE"/>
    <property type="match status" value="1"/>
</dbReference>
<name>A0ABP4T323_9ACTN</name>
<dbReference type="EMBL" id="BAAANY010000010">
    <property type="protein sequence ID" value="GAA1681481.1"/>
    <property type="molecule type" value="Genomic_DNA"/>
</dbReference>
<proteinExistence type="predicted"/>
<dbReference type="InterPro" id="IPR001387">
    <property type="entry name" value="Cro/C1-type_HTH"/>
</dbReference>
<gene>
    <name evidence="2" type="ORF">GCM10009765_33250</name>
</gene>
<protein>
    <submittedName>
        <fullName evidence="2">Helix-turn-helix transcriptional regulator</fullName>
    </submittedName>
</protein>
<dbReference type="SUPFAM" id="SSF47413">
    <property type="entry name" value="lambda repressor-like DNA-binding domains"/>
    <property type="match status" value="1"/>
</dbReference>
<organism evidence="2 3">
    <name type="scientific">Fodinicola feengrottensis</name>
    <dbReference type="NCBI Taxonomy" id="435914"/>
    <lineage>
        <taxon>Bacteria</taxon>
        <taxon>Bacillati</taxon>
        <taxon>Actinomycetota</taxon>
        <taxon>Actinomycetes</taxon>
        <taxon>Mycobacteriales</taxon>
        <taxon>Fodinicola</taxon>
    </lineage>
</organism>
<dbReference type="Gene3D" id="3.30.450.180">
    <property type="match status" value="1"/>
</dbReference>
<evidence type="ECO:0000259" key="1">
    <source>
        <dbReference type="PROSITE" id="PS50943"/>
    </source>
</evidence>
<reference evidence="3" key="1">
    <citation type="journal article" date="2019" name="Int. J. Syst. Evol. Microbiol.">
        <title>The Global Catalogue of Microorganisms (GCM) 10K type strain sequencing project: providing services to taxonomists for standard genome sequencing and annotation.</title>
        <authorList>
            <consortium name="The Broad Institute Genomics Platform"/>
            <consortium name="The Broad Institute Genome Sequencing Center for Infectious Disease"/>
            <person name="Wu L."/>
            <person name="Ma J."/>
        </authorList>
    </citation>
    <scope>NUCLEOTIDE SEQUENCE [LARGE SCALE GENOMIC DNA]</scope>
    <source>
        <strain evidence="3">JCM 14718</strain>
    </source>
</reference>
<keyword evidence="3" id="KW-1185">Reference proteome</keyword>
<dbReference type="Pfam" id="PF13560">
    <property type="entry name" value="HTH_31"/>
    <property type="match status" value="1"/>
</dbReference>
<evidence type="ECO:0000313" key="3">
    <source>
        <dbReference type="Proteomes" id="UP001500618"/>
    </source>
</evidence>
<dbReference type="PROSITE" id="PS50943">
    <property type="entry name" value="HTH_CROC1"/>
    <property type="match status" value="1"/>
</dbReference>
<dbReference type="PANTHER" id="PTHR35010:SF2">
    <property type="entry name" value="BLL4672 PROTEIN"/>
    <property type="match status" value="1"/>
</dbReference>
<accession>A0ABP4T323</accession>
<dbReference type="InterPro" id="IPR010982">
    <property type="entry name" value="Lambda_DNA-bd_dom_sf"/>
</dbReference>
<dbReference type="Proteomes" id="UP001500618">
    <property type="component" value="Unassembled WGS sequence"/>
</dbReference>
<evidence type="ECO:0000313" key="2">
    <source>
        <dbReference type="EMBL" id="GAA1681481.1"/>
    </source>
</evidence>
<feature type="domain" description="HTH cro/C1-type" evidence="1">
    <location>
        <begin position="41"/>
        <end position="92"/>
    </location>
</feature>
<comment type="caution">
    <text evidence="2">The sequence shown here is derived from an EMBL/GenBank/DDBJ whole genome shotgun (WGS) entry which is preliminary data.</text>
</comment>
<sequence length="297" mass="32799">MPAARTIEGMDKRTELGEFLRSRRAALSPEDIGLASFGGRRRVAGLRREELAQVAGVSADYYTRLEQGRGRNVSESVLDALAEALRLSEAERAHLRDLARPARARRHSRPQRVRPQVQLMLDSLQGVPAFVLGRRMDILAWNAMACALITDFSQLPPARRNMLRIAFGPDSTARDLYPDWSAVGRDTVGYLRQDAARYPDDPEVLELIGELSLHSADFRRWWAAHPVHSKTHGQKLFDHPLVGEMALSYECFSPNDDPDQVLITYTAEPASASAVALAHLATLVASPASAAAVNWVG</sequence>
<dbReference type="CDD" id="cd00093">
    <property type="entry name" value="HTH_XRE"/>
    <property type="match status" value="1"/>
</dbReference>
<dbReference type="Pfam" id="PF17765">
    <property type="entry name" value="MLTR_LBD"/>
    <property type="match status" value="1"/>
</dbReference>
<dbReference type="Gene3D" id="1.10.260.40">
    <property type="entry name" value="lambda repressor-like DNA-binding domains"/>
    <property type="match status" value="1"/>
</dbReference>
<dbReference type="PANTHER" id="PTHR35010">
    <property type="entry name" value="BLL4672 PROTEIN-RELATED"/>
    <property type="match status" value="1"/>
</dbReference>
<dbReference type="InterPro" id="IPR041413">
    <property type="entry name" value="MLTR_LBD"/>
</dbReference>